<dbReference type="OrthoDB" id="8244198at2"/>
<evidence type="ECO:0008006" key="3">
    <source>
        <dbReference type="Google" id="ProtNLM"/>
    </source>
</evidence>
<accession>M9R618</accession>
<dbReference type="eggNOG" id="COG5457">
    <property type="taxonomic scope" value="Bacteria"/>
</dbReference>
<name>M9R618_9RHOB</name>
<dbReference type="KEGG" id="oat:OAN307_c20260"/>
<gene>
    <name evidence="1" type="ORF">OAN307_c20260</name>
</gene>
<dbReference type="AlphaFoldDB" id="M9R618"/>
<keyword evidence="2" id="KW-1185">Reference proteome</keyword>
<evidence type="ECO:0000313" key="1">
    <source>
        <dbReference type="EMBL" id="AGI67667.1"/>
    </source>
</evidence>
<proteinExistence type="predicted"/>
<dbReference type="Proteomes" id="UP000005307">
    <property type="component" value="Chromosome"/>
</dbReference>
<evidence type="ECO:0000313" key="2">
    <source>
        <dbReference type="Proteomes" id="UP000005307"/>
    </source>
</evidence>
<dbReference type="EMBL" id="CP003740">
    <property type="protein sequence ID" value="AGI67667.1"/>
    <property type="molecule type" value="Genomic_DNA"/>
</dbReference>
<protein>
    <recommendedName>
        <fullName evidence="3">DUF1127 family protein</fullName>
    </recommendedName>
</protein>
<dbReference type="RefSeq" id="WP_015499692.1">
    <property type="nucleotide sequence ID" value="NC_020911.1"/>
</dbReference>
<dbReference type="HOGENOM" id="CLU_178481_1_1_5"/>
<sequence>MTTLTATFFTGTSLRSRFEAFRDQLAENASKRKVYLTTLSELERTSARELQDLGIAPSSIRQIAHEAAYGA</sequence>
<organism evidence="1 2">
    <name type="scientific">Octadecabacter antarcticus 307</name>
    <dbReference type="NCBI Taxonomy" id="391626"/>
    <lineage>
        <taxon>Bacteria</taxon>
        <taxon>Pseudomonadati</taxon>
        <taxon>Pseudomonadota</taxon>
        <taxon>Alphaproteobacteria</taxon>
        <taxon>Rhodobacterales</taxon>
        <taxon>Roseobacteraceae</taxon>
        <taxon>Octadecabacter</taxon>
    </lineage>
</organism>
<dbReference type="STRING" id="391626.OAN307_c20260"/>
<reference evidence="1 2" key="1">
    <citation type="journal article" date="2013" name="PLoS ONE">
        <title>Poles Apart: Arctic and Antarctic Octadecabacter strains Share High Genome Plasticity and a New Type of Xanthorhodopsin.</title>
        <authorList>
            <person name="Vollmers J."/>
            <person name="Voget S."/>
            <person name="Dietrich S."/>
            <person name="Gollnow K."/>
            <person name="Smits M."/>
            <person name="Meyer K."/>
            <person name="Brinkhoff T."/>
            <person name="Simon M."/>
            <person name="Daniel R."/>
        </authorList>
    </citation>
    <scope>NUCLEOTIDE SEQUENCE [LARGE SCALE GENOMIC DNA]</scope>
    <source>
        <strain evidence="1 2">307</strain>
    </source>
</reference>